<evidence type="ECO:0000313" key="18">
    <source>
        <dbReference type="EMBL" id="OXA64092.1"/>
    </source>
</evidence>
<feature type="binding site" evidence="14">
    <location>
        <position position="802"/>
    </location>
    <ligand>
        <name>beta-D-fructose 2,6-bisphosphate</name>
        <dbReference type="ChEBI" id="CHEBI:58579"/>
        <note>allosteric activator; ligand shared between dimeric partners</note>
    </ligand>
</feature>
<evidence type="ECO:0000256" key="3">
    <source>
        <dbReference type="ARBA" id="ARBA00004679"/>
    </source>
</evidence>
<keyword evidence="4 14" id="KW-0963">Cytoplasm</keyword>
<evidence type="ECO:0000256" key="4">
    <source>
        <dbReference type="ARBA" id="ARBA00022490"/>
    </source>
</evidence>
<comment type="subcellular location">
    <subcellularLocation>
        <location evidence="2 14">Cytoplasm</location>
    </subcellularLocation>
</comment>
<dbReference type="SUPFAM" id="SSF53784">
    <property type="entry name" value="Phosphofructokinase"/>
    <property type="match status" value="3"/>
</dbReference>
<feature type="binding site" description="in other chain" evidence="14">
    <location>
        <position position="878"/>
    </location>
    <ligand>
        <name>beta-D-fructose 2,6-bisphosphate</name>
        <dbReference type="ChEBI" id="CHEBI:58579"/>
        <note>allosteric activator; ligand shared between dimeric partners</note>
    </ligand>
</feature>
<dbReference type="InterPro" id="IPR022953">
    <property type="entry name" value="ATP_PFK"/>
</dbReference>
<feature type="binding site" description="in other chain" evidence="14">
    <location>
        <begin position="808"/>
        <end position="811"/>
    </location>
    <ligand>
        <name>beta-D-fructose 2,6-bisphosphate</name>
        <dbReference type="ChEBI" id="CHEBI:58579"/>
        <note>allosteric activator; ligand shared between dimeric partners</note>
    </ligand>
</feature>
<feature type="binding site" description="in other chain" evidence="14">
    <location>
        <begin position="310"/>
        <end position="312"/>
    </location>
    <ligand>
        <name>substrate</name>
        <note>ligand shared between dimeric partners</note>
    </ligand>
</feature>
<evidence type="ECO:0000256" key="5">
    <source>
        <dbReference type="ARBA" id="ARBA00022533"/>
    </source>
</evidence>
<feature type="region of interest" description="C-terminal regulatory PFK domain 2" evidence="14">
    <location>
        <begin position="547"/>
        <end position="922"/>
    </location>
</feature>
<feature type="binding site" description="in other chain" evidence="14">
    <location>
        <begin position="266"/>
        <end position="268"/>
    </location>
    <ligand>
        <name>substrate</name>
        <note>ligand shared between dimeric partners</note>
    </ligand>
</feature>
<dbReference type="Gene3D" id="3.40.50.460">
    <property type="entry name" value="Phosphofructokinase domain"/>
    <property type="match status" value="2"/>
</dbReference>
<comment type="caution">
    <text evidence="14">Lacks conserved residue(s) required for the propagation of feature annotation.</text>
</comment>
<feature type="binding site" evidence="14">
    <location>
        <position position="712"/>
    </location>
    <ligand>
        <name>beta-D-fructose 2,6-bisphosphate</name>
        <dbReference type="ChEBI" id="CHEBI:58579"/>
        <note>allosteric activator; ligand shared between dimeric partners</note>
    </ligand>
</feature>
<dbReference type="InterPro" id="IPR015912">
    <property type="entry name" value="Phosphofructokinase_CS"/>
</dbReference>
<dbReference type="STRING" id="158441.A0A226F2T5"/>
<dbReference type="GO" id="GO:0003872">
    <property type="term" value="F:6-phosphofructokinase activity"/>
    <property type="evidence" value="ECO:0007669"/>
    <property type="project" value="UniProtKB-UniRule"/>
</dbReference>
<dbReference type="InterPro" id="IPR035966">
    <property type="entry name" value="PKF_sf"/>
</dbReference>
<feature type="binding site" description="in other chain" evidence="14">
    <location>
        <begin position="674"/>
        <end position="678"/>
    </location>
    <ligand>
        <name>beta-D-fructose 2,6-bisphosphate</name>
        <dbReference type="ChEBI" id="CHEBI:58579"/>
        <note>allosteric activator; ligand shared between dimeric partners</note>
    </ligand>
</feature>
<evidence type="ECO:0000256" key="14">
    <source>
        <dbReference type="HAMAP-Rule" id="MF_03184"/>
    </source>
</evidence>
<feature type="binding site" description="in other chain" evidence="14">
    <location>
        <position position="776"/>
    </location>
    <ligand>
        <name>beta-D-fructose 2,6-bisphosphate</name>
        <dbReference type="ChEBI" id="CHEBI:58579"/>
        <note>allosteric activator; ligand shared between dimeric partners</note>
    </ligand>
</feature>
<evidence type="ECO:0000256" key="16">
    <source>
        <dbReference type="SAM" id="MobiDB-lite"/>
    </source>
</evidence>
<feature type="region of interest" description="Disordered" evidence="16">
    <location>
        <begin position="1"/>
        <end position="33"/>
    </location>
</feature>
<evidence type="ECO:0000256" key="2">
    <source>
        <dbReference type="ARBA" id="ARBA00004496"/>
    </source>
</evidence>
<feature type="binding site" description="in other chain" evidence="14">
    <location>
        <position position="402"/>
    </location>
    <ligand>
        <name>substrate</name>
        <note>ligand shared between dimeric partners</note>
    </ligand>
</feature>
<dbReference type="GO" id="GO:0030388">
    <property type="term" value="P:fructose 1,6-bisphosphate metabolic process"/>
    <property type="evidence" value="ECO:0007669"/>
    <property type="project" value="TreeGrafter"/>
</dbReference>
<accession>A0A226F2T5</accession>
<keyword evidence="5 14" id="KW-0021">Allosteric enzyme</keyword>
<comment type="catalytic activity">
    <reaction evidence="13 14 15">
        <text>beta-D-fructose 6-phosphate + ATP = beta-D-fructose 1,6-bisphosphate + ADP + H(+)</text>
        <dbReference type="Rhea" id="RHEA:16109"/>
        <dbReference type="ChEBI" id="CHEBI:15378"/>
        <dbReference type="ChEBI" id="CHEBI:30616"/>
        <dbReference type="ChEBI" id="CHEBI:32966"/>
        <dbReference type="ChEBI" id="CHEBI:57634"/>
        <dbReference type="ChEBI" id="CHEBI:456216"/>
        <dbReference type="EC" id="2.7.1.11"/>
    </reaction>
</comment>
<dbReference type="GO" id="GO:0070095">
    <property type="term" value="F:fructose-6-phosphate binding"/>
    <property type="evidence" value="ECO:0007669"/>
    <property type="project" value="TreeGrafter"/>
</dbReference>
<comment type="similarity">
    <text evidence="14">Belongs to the phosphofructokinase type A (PFKA) family. ATP-dependent PFK group I subfamily. Eukaryotic two domain clade 'E' sub-subfamily.</text>
</comment>
<keyword evidence="7 14" id="KW-0479">Metal-binding</keyword>
<comment type="caution">
    <text evidence="18">The sequence shown here is derived from an EMBL/GenBank/DDBJ whole genome shotgun (WGS) entry which is preliminary data.</text>
</comment>
<dbReference type="Pfam" id="PF00365">
    <property type="entry name" value="PFK"/>
    <property type="match status" value="3"/>
</dbReference>
<organism evidence="18 19">
    <name type="scientific">Folsomia candida</name>
    <name type="common">Springtail</name>
    <dbReference type="NCBI Taxonomy" id="158441"/>
    <lineage>
        <taxon>Eukaryota</taxon>
        <taxon>Metazoa</taxon>
        <taxon>Ecdysozoa</taxon>
        <taxon>Arthropoda</taxon>
        <taxon>Hexapoda</taxon>
        <taxon>Collembola</taxon>
        <taxon>Entomobryomorpha</taxon>
        <taxon>Isotomoidea</taxon>
        <taxon>Isotomidae</taxon>
        <taxon>Proisotominae</taxon>
        <taxon>Folsomia</taxon>
    </lineage>
</organism>
<keyword evidence="8 14" id="KW-0547">Nucleotide-binding</keyword>
<dbReference type="EC" id="2.7.1.11" evidence="14"/>
<dbReference type="OrthoDB" id="537915at2759"/>
<feature type="binding site" description="in other chain" evidence="14">
    <location>
        <position position="616"/>
    </location>
    <ligand>
        <name>beta-D-fructose 2,6-bisphosphate</name>
        <dbReference type="ChEBI" id="CHEBI:58579"/>
        <note>allosteric activator; ligand shared between dimeric partners</note>
    </ligand>
</feature>
<dbReference type="EMBL" id="LNIX01000001">
    <property type="protein sequence ID" value="OXA64092.1"/>
    <property type="molecule type" value="Genomic_DNA"/>
</dbReference>
<keyword evidence="10 14" id="KW-0067">ATP-binding</keyword>
<keyword evidence="6 14" id="KW-0808">Transferase</keyword>
<evidence type="ECO:0000256" key="13">
    <source>
        <dbReference type="ARBA" id="ARBA00048070"/>
    </source>
</evidence>
<feature type="region of interest" description="N-terminal catalytic PFK domain 1" evidence="14">
    <location>
        <begin position="1"/>
        <end position="528"/>
    </location>
</feature>
<feature type="binding site" evidence="14">
    <location>
        <position position="127"/>
    </location>
    <ligand>
        <name>ATP</name>
        <dbReference type="ChEBI" id="CHEBI:30616"/>
    </ligand>
</feature>
<keyword evidence="9 14" id="KW-0418">Kinase</keyword>
<dbReference type="PANTHER" id="PTHR13697">
    <property type="entry name" value="PHOSPHOFRUCTOKINASE"/>
    <property type="match status" value="1"/>
</dbReference>
<comment type="cofactor">
    <cofactor evidence="1 14">
        <name>Mg(2+)</name>
        <dbReference type="ChEBI" id="CHEBI:18420"/>
    </cofactor>
</comment>
<comment type="subunit">
    <text evidence="14">Homotetramer.</text>
</comment>
<reference evidence="18 19" key="1">
    <citation type="submission" date="2015-12" db="EMBL/GenBank/DDBJ databases">
        <title>The genome of Folsomia candida.</title>
        <authorList>
            <person name="Faddeeva A."/>
            <person name="Derks M.F."/>
            <person name="Anvar Y."/>
            <person name="Smit S."/>
            <person name="Van Straalen N."/>
            <person name="Roelofs D."/>
        </authorList>
    </citation>
    <scope>NUCLEOTIDE SEQUENCE [LARGE SCALE GENOMIC DNA]</scope>
    <source>
        <strain evidence="18 19">VU population</strain>
        <tissue evidence="18">Whole body</tissue>
    </source>
</reference>
<dbReference type="GO" id="GO:0046872">
    <property type="term" value="F:metal ion binding"/>
    <property type="evidence" value="ECO:0007669"/>
    <property type="project" value="UniProtKB-KW"/>
</dbReference>
<dbReference type="FunFam" id="3.40.50.460:FF:000008">
    <property type="entry name" value="ATP-dependent 6-phosphofructokinase"/>
    <property type="match status" value="1"/>
</dbReference>
<dbReference type="PANTHER" id="PTHR13697:SF4">
    <property type="entry name" value="ATP-DEPENDENT 6-PHOSPHOFRUCTOKINASE"/>
    <property type="match status" value="1"/>
</dbReference>
<feature type="binding site" description="in other chain" evidence="14">
    <location>
        <begin position="436"/>
        <end position="439"/>
    </location>
    <ligand>
        <name>substrate</name>
        <note>ligand shared between dimeric partners</note>
    </ligand>
</feature>
<dbReference type="GO" id="GO:0016208">
    <property type="term" value="F:AMP binding"/>
    <property type="evidence" value="ECO:0007669"/>
    <property type="project" value="TreeGrafter"/>
</dbReference>
<keyword evidence="11 14" id="KW-0460">Magnesium</keyword>
<dbReference type="NCBIfam" id="TIGR02478">
    <property type="entry name" value="6PF1K_euk"/>
    <property type="match status" value="1"/>
</dbReference>
<dbReference type="Proteomes" id="UP000198287">
    <property type="component" value="Unassembled WGS sequence"/>
</dbReference>
<name>A0A226F2T5_FOLCA</name>
<feature type="binding site" evidence="14">
    <location>
        <position position="303"/>
    </location>
    <ligand>
        <name>substrate</name>
        <note>ligand shared between dimeric partners</note>
    </ligand>
</feature>
<evidence type="ECO:0000256" key="1">
    <source>
        <dbReference type="ARBA" id="ARBA00001946"/>
    </source>
</evidence>
<evidence type="ECO:0000256" key="8">
    <source>
        <dbReference type="ARBA" id="ARBA00022741"/>
    </source>
</evidence>
<protein>
    <recommendedName>
        <fullName evidence="14">ATP-dependent 6-phosphofructokinase</fullName>
        <shortName evidence="14">ATP-PFK</shortName>
        <shortName evidence="14">Phosphofructokinase</shortName>
        <ecNumber evidence="14">2.7.1.11</ecNumber>
    </recommendedName>
    <alternativeName>
        <fullName evidence="14">Phosphohexokinase</fullName>
    </alternativeName>
</protein>
<dbReference type="GO" id="GO:0006002">
    <property type="term" value="P:fructose 6-phosphate metabolic process"/>
    <property type="evidence" value="ECO:0007669"/>
    <property type="project" value="InterPro"/>
</dbReference>
<sequence>MSNNNNTSTSTTIPPVTPDTAVEQPQQSPSSKDTVAHQVLKSAPGLEHVFYAEEGSRPRCNTLEIHPDEATGRKSPVVGGRIRTTSCNVAGLQSPTNMTGLKSHDGGRAMTHWSCKGKGLAVFTSGGDSQGMNAAVRAVIRVGIYLGCRVYFIREGYQGMVDGEKYIQEATWGSVSSIIHKGGTIIGSARCKDFRERAGRLKAAKNLVNVGITNLVVIGGDGSLTGANLFRQEWGSLLAELVETKQITQEQKETCKHLHIVGMVGSIDNDFCGTDMTIGTDSALHRIIDCVDAIVSTAMSHQRTFILEVMGRHCGYLAVIAASVTEADFVFVPEDPPPVDWQTKFYLGLVGALATEADFVFIPEWPPEKDWPTKLCTKLTQAINMFSEREQGQRLNIIIVAEGAVDREGKAITAEDVRKVVVDRLNQDARITVLGHVQRGGSPSGFDRVLGCRMGAEAVMALMDATPESEPCVVSLDGNQAVRVPLMACVEKTQEVAKAMADKQWEKAVQLRGRSFQRNLETFKMLTRLRPPKGVLDAEGHGVGGFTLAVMHVGAPCCGMNSAVRSFVRNCIYRGDTVLGIHDGVMGLVEGRIKEMHWSDVTGWVAQGGALLGTNRTLPKPETIPLIAEQLKKNKINGLLIIGGFEAFQTILSFAESRGLFPAFQIPIACIPATISNNVPGTDFSLGCDTALNEITEICDRIRQSAQGTKRRVFIIETMGGYCGYLATLAGLAGGADAAYIFEEPARIDDLVIDVKHMASKMDTGGISRGLILRNELANENYDTNFVTRLYSEEGRDYFTTRVNILGHMQQGGSPTPFDRNMGTKMAAKVVDWFIDKLMGGDKNYHGPHTAVMLGVVRRQYKFTPVQELKLYTDFQHRIPQQQWWLKLRPLLRILAKHESTYIEEGMTMTTEDHIANIEAIA</sequence>
<dbReference type="InterPro" id="IPR009161">
    <property type="entry name" value="6-Pfructokinase_euk"/>
</dbReference>
<dbReference type="UniPathway" id="UPA00109">
    <property type="reaction ID" value="UER00182"/>
</dbReference>
<feature type="active site" description="Proton acceptor" evidence="14">
    <location>
        <position position="268"/>
    </location>
</feature>
<dbReference type="InterPro" id="IPR000023">
    <property type="entry name" value="Phosphofructokinase_dom"/>
</dbReference>
<feature type="compositionally biased region" description="Low complexity" evidence="16">
    <location>
        <begin position="1"/>
        <end position="12"/>
    </location>
</feature>
<evidence type="ECO:0000256" key="12">
    <source>
        <dbReference type="ARBA" id="ARBA00023152"/>
    </source>
</evidence>
<dbReference type="HAMAP" id="MF_03184">
    <property type="entry name" value="Phosphofructokinase_I_E"/>
    <property type="match status" value="1"/>
</dbReference>
<feature type="binding site" evidence="14">
    <location>
        <begin position="190"/>
        <end position="191"/>
    </location>
    <ligand>
        <name>ATP</name>
        <dbReference type="ChEBI" id="CHEBI:30616"/>
    </ligand>
</feature>
<feature type="binding site" evidence="14">
    <location>
        <begin position="220"/>
        <end position="223"/>
    </location>
    <ligand>
        <name>ATP</name>
        <dbReference type="ChEBI" id="CHEBI:30616"/>
    </ligand>
</feature>
<comment type="activity regulation">
    <text evidence="14">Allosterically activated by ADP, AMP, or fructose 2,6-bisphosphate, and allosterically inhibited by ATP or citrate.</text>
</comment>
<comment type="similarity">
    <text evidence="15">Belongs to the phosphofructokinase type A (PFKA) family. ATP-dependent PFK group I subfamily. Eukaryotic two domain clade "E" sub-subfamily.</text>
</comment>
<dbReference type="GO" id="GO:0061621">
    <property type="term" value="P:canonical glycolysis"/>
    <property type="evidence" value="ECO:0007669"/>
    <property type="project" value="TreeGrafter"/>
</dbReference>
<feature type="binding site" evidence="14">
    <location>
        <position position="430"/>
    </location>
    <ligand>
        <name>substrate</name>
        <note>ligand shared between dimeric partners</note>
    </ligand>
</feature>
<evidence type="ECO:0000256" key="7">
    <source>
        <dbReference type="ARBA" id="ARBA00022723"/>
    </source>
</evidence>
<feature type="compositionally biased region" description="Polar residues" evidence="16">
    <location>
        <begin position="23"/>
        <end position="33"/>
    </location>
</feature>
<proteinExistence type="inferred from homology"/>
<dbReference type="FunFam" id="3.40.50.450:FF:000043">
    <property type="entry name" value="ATP-dependent 6-phosphofructokinase, platelet type"/>
    <property type="match status" value="1"/>
</dbReference>
<dbReference type="GO" id="GO:0005524">
    <property type="term" value="F:ATP binding"/>
    <property type="evidence" value="ECO:0007669"/>
    <property type="project" value="UniProtKB-KW"/>
</dbReference>
<dbReference type="GO" id="GO:0042802">
    <property type="term" value="F:identical protein binding"/>
    <property type="evidence" value="ECO:0007669"/>
    <property type="project" value="TreeGrafter"/>
</dbReference>
<dbReference type="PROSITE" id="PS00433">
    <property type="entry name" value="PHOSPHOFRUCTOKINASE"/>
    <property type="match status" value="2"/>
</dbReference>
<feature type="domain" description="Phosphofructokinase" evidence="17">
    <location>
        <begin position="120"/>
        <end position="340"/>
    </location>
</feature>
<dbReference type="PRINTS" id="PR00476">
    <property type="entry name" value="PHFRCTKINASE"/>
</dbReference>
<dbReference type="GO" id="GO:0048029">
    <property type="term" value="F:monosaccharide binding"/>
    <property type="evidence" value="ECO:0007669"/>
    <property type="project" value="TreeGrafter"/>
</dbReference>
<comment type="pathway">
    <text evidence="3 14 15">Carbohydrate degradation; glycolysis; D-glyceraldehyde 3-phosphate and glycerone phosphate from D-glucose: step 3/4.</text>
</comment>
<feature type="binding site" description="in other chain" evidence="14">
    <location>
        <begin position="719"/>
        <end position="721"/>
    </location>
    <ligand>
        <name>beta-D-fructose 2,6-bisphosphate</name>
        <dbReference type="ChEBI" id="CHEBI:58579"/>
        <note>allosteric activator; ligand shared between dimeric partners</note>
    </ligand>
</feature>
<evidence type="ECO:0000259" key="17">
    <source>
        <dbReference type="Pfam" id="PF00365"/>
    </source>
</evidence>
<dbReference type="FunFam" id="3.40.50.450:FF:000064">
    <property type="entry name" value="Phosphofructokinase, platelet b"/>
    <property type="match status" value="1"/>
</dbReference>
<keyword evidence="12 14" id="KW-0324">Glycolysis</keyword>
<evidence type="ECO:0000256" key="15">
    <source>
        <dbReference type="PIRNR" id="PIRNR000533"/>
    </source>
</evidence>
<evidence type="ECO:0000256" key="6">
    <source>
        <dbReference type="ARBA" id="ARBA00022679"/>
    </source>
</evidence>
<evidence type="ECO:0000256" key="9">
    <source>
        <dbReference type="ARBA" id="ARBA00022777"/>
    </source>
</evidence>
<feature type="binding site" evidence="14">
    <location>
        <position position="221"/>
    </location>
    <ligand>
        <name>Mg(2+)</name>
        <dbReference type="ChEBI" id="CHEBI:18420"/>
        <note>catalytic</note>
    </ligand>
</feature>
<comment type="function">
    <text evidence="14">Catalyzes the phosphorylation of D-fructose 6-phosphate to fructose 1,6-bisphosphate by ATP, the first committing step of glycolysis.</text>
</comment>
<dbReference type="PIRSF" id="PIRSF000533">
    <property type="entry name" value="ATP_PFK_euk"/>
    <property type="match status" value="1"/>
</dbReference>
<dbReference type="GO" id="GO:0005945">
    <property type="term" value="C:6-phosphofructokinase complex"/>
    <property type="evidence" value="ECO:0007669"/>
    <property type="project" value="TreeGrafter"/>
</dbReference>
<keyword evidence="19" id="KW-1185">Reference proteome</keyword>
<gene>
    <name evidence="18" type="ORF">Fcan01_02718</name>
</gene>
<dbReference type="OMA" id="EWQDQMC"/>
<feature type="domain" description="Phosphofructokinase" evidence="17">
    <location>
        <begin position="346"/>
        <end position="461"/>
    </location>
</feature>
<feature type="domain" description="Phosphofructokinase" evidence="17">
    <location>
        <begin position="548"/>
        <end position="833"/>
    </location>
</feature>
<evidence type="ECO:0000256" key="11">
    <source>
        <dbReference type="ARBA" id="ARBA00022842"/>
    </source>
</evidence>
<evidence type="ECO:0000256" key="10">
    <source>
        <dbReference type="ARBA" id="ARBA00022840"/>
    </source>
</evidence>
<dbReference type="AlphaFoldDB" id="A0A226F2T5"/>
<evidence type="ECO:0000313" key="19">
    <source>
        <dbReference type="Proteomes" id="UP000198287"/>
    </source>
</evidence>
<dbReference type="Gene3D" id="3.40.50.450">
    <property type="match status" value="2"/>
</dbReference>